<accession>A0AAF0C392</accession>
<reference evidence="1 2" key="1">
    <citation type="journal article" date="2015" name="Genome Announc.">
        <title>Draft Genome Sequences of Marine Isolates of Thalassomonas viridans and Thalassomonas actiniarum.</title>
        <authorList>
            <person name="Olonade I."/>
            <person name="van Zyl L.J."/>
            <person name="Trindade M."/>
        </authorList>
    </citation>
    <scope>NUCLEOTIDE SEQUENCE [LARGE SCALE GENOMIC DNA]</scope>
    <source>
        <strain evidence="1 2">A5K-106</strain>
    </source>
</reference>
<evidence type="ECO:0000313" key="2">
    <source>
        <dbReference type="Proteomes" id="UP000032568"/>
    </source>
</evidence>
<dbReference type="EMBL" id="CP059735">
    <property type="protein sequence ID" value="WDD98695.1"/>
    <property type="molecule type" value="Genomic_DNA"/>
</dbReference>
<reference evidence="1 2" key="2">
    <citation type="journal article" date="2022" name="Mar. Drugs">
        <title>Bioassay-Guided Fractionation Leads to the Detection of Cholic Acid Generated by the Rare Thalassomonas sp.</title>
        <authorList>
            <person name="Pheiffer F."/>
            <person name="Schneider Y.K."/>
            <person name="Hansen E.H."/>
            <person name="Andersen J.H."/>
            <person name="Isaksson J."/>
            <person name="Busche T."/>
            <person name="R C."/>
            <person name="Kalinowski J."/>
            <person name="Zyl L.V."/>
            <person name="Trindade M."/>
        </authorList>
    </citation>
    <scope>NUCLEOTIDE SEQUENCE [LARGE SCALE GENOMIC DNA]</scope>
    <source>
        <strain evidence="1 2">A5K-106</strain>
    </source>
</reference>
<sequence>MSSLGIINAERLMLLPEKYWKSHEFCFYLHDKLATMLVEYDAHGVQDMVVDAFHEAAKGKEDKLSDINLLEFMKENKLVEPYKHHLVSHTVIALTSDMLHFLYEALSCFEKRKFSVAFSLLRKPLKEHLFFLSWILADEDDFVSRFEANNHVSFSGVTKETRIDIIEKAIKKLHVGDAFDAEMIWNYVYSKKHENGFEPTWQRATHLTTSQGELLKTEDYSLNFIFEDVFDDYYFEFLSKNLPYIFLYITQVTLECFNRIHEVNDKTASHLILTMMGCYEALFLDGRGMSISKMLQKKLGSMLSCMHCKSDFKINKSNAPSLYLHEFFVCKKCGLKSEFPLYWLLAKANMVLTKDDE</sequence>
<dbReference type="AlphaFoldDB" id="A0AAF0C392"/>
<organism evidence="1 2">
    <name type="scientific">Thalassomonas actiniarum</name>
    <dbReference type="NCBI Taxonomy" id="485447"/>
    <lineage>
        <taxon>Bacteria</taxon>
        <taxon>Pseudomonadati</taxon>
        <taxon>Pseudomonadota</taxon>
        <taxon>Gammaproteobacteria</taxon>
        <taxon>Alteromonadales</taxon>
        <taxon>Colwelliaceae</taxon>
        <taxon>Thalassomonas</taxon>
    </lineage>
</organism>
<gene>
    <name evidence="1" type="ORF">SG35_026210</name>
</gene>
<keyword evidence="2" id="KW-1185">Reference proteome</keyword>
<evidence type="ECO:0000313" key="1">
    <source>
        <dbReference type="EMBL" id="WDD98695.1"/>
    </source>
</evidence>
<proteinExistence type="predicted"/>
<dbReference type="KEGG" id="tact:SG35_026210"/>
<protein>
    <submittedName>
        <fullName evidence="1">Uncharacterized protein</fullName>
    </submittedName>
</protein>
<name>A0AAF0C392_9GAMM</name>
<dbReference type="Proteomes" id="UP000032568">
    <property type="component" value="Chromosome"/>
</dbReference>
<dbReference type="RefSeq" id="WP_044833245.1">
    <property type="nucleotide sequence ID" value="NZ_CP059735.1"/>
</dbReference>